<sequence length="84" mass="9083">MARVCGCAAICSVLVVGGFSTGAPKGVRLGPAGCGTYKLWWLVNLHYSWLVVVERQLDLPFMTTRLRGSSYALLSGLYTGIMNQ</sequence>
<keyword evidence="2" id="KW-1185">Reference proteome</keyword>
<gene>
    <name evidence="1" type="ORF">Taro_033533</name>
</gene>
<protein>
    <submittedName>
        <fullName evidence="1">Uncharacterized protein</fullName>
    </submittedName>
</protein>
<organism evidence="1 2">
    <name type="scientific">Colocasia esculenta</name>
    <name type="common">Wild taro</name>
    <name type="synonym">Arum esculentum</name>
    <dbReference type="NCBI Taxonomy" id="4460"/>
    <lineage>
        <taxon>Eukaryota</taxon>
        <taxon>Viridiplantae</taxon>
        <taxon>Streptophyta</taxon>
        <taxon>Embryophyta</taxon>
        <taxon>Tracheophyta</taxon>
        <taxon>Spermatophyta</taxon>
        <taxon>Magnoliopsida</taxon>
        <taxon>Liliopsida</taxon>
        <taxon>Araceae</taxon>
        <taxon>Aroideae</taxon>
        <taxon>Colocasieae</taxon>
        <taxon>Colocasia</taxon>
    </lineage>
</organism>
<name>A0A843W9A3_COLES</name>
<proteinExistence type="predicted"/>
<comment type="caution">
    <text evidence="1">The sequence shown here is derived from an EMBL/GenBank/DDBJ whole genome shotgun (WGS) entry which is preliminary data.</text>
</comment>
<dbReference type="Proteomes" id="UP000652761">
    <property type="component" value="Unassembled WGS sequence"/>
</dbReference>
<reference evidence="1" key="1">
    <citation type="submission" date="2017-07" db="EMBL/GenBank/DDBJ databases">
        <title>Taro Niue Genome Assembly and Annotation.</title>
        <authorList>
            <person name="Atibalentja N."/>
            <person name="Keating K."/>
            <person name="Fields C.J."/>
        </authorList>
    </citation>
    <scope>NUCLEOTIDE SEQUENCE</scope>
    <source>
        <strain evidence="1">Niue_2</strain>
        <tissue evidence="1">Leaf</tissue>
    </source>
</reference>
<evidence type="ECO:0000313" key="2">
    <source>
        <dbReference type="Proteomes" id="UP000652761"/>
    </source>
</evidence>
<accession>A0A843W9A3</accession>
<dbReference type="EMBL" id="NMUH01002568">
    <property type="protein sequence ID" value="MQM00794.1"/>
    <property type="molecule type" value="Genomic_DNA"/>
</dbReference>
<dbReference type="AlphaFoldDB" id="A0A843W9A3"/>
<evidence type="ECO:0000313" key="1">
    <source>
        <dbReference type="EMBL" id="MQM00794.1"/>
    </source>
</evidence>